<dbReference type="Proteomes" id="UP001165279">
    <property type="component" value="Unassembled WGS sequence"/>
</dbReference>
<evidence type="ECO:0000313" key="2">
    <source>
        <dbReference type="EMBL" id="MCG6559225.1"/>
    </source>
</evidence>
<keyword evidence="3" id="KW-1185">Reference proteome</keyword>
<proteinExistence type="predicted"/>
<accession>A0ABS9P0B0</accession>
<gene>
    <name evidence="2" type="ORF">MB818_13505</name>
</gene>
<keyword evidence="1" id="KW-1133">Transmembrane helix</keyword>
<dbReference type="EMBL" id="JAKOEM010000011">
    <property type="protein sequence ID" value="MCG6559225.1"/>
    <property type="molecule type" value="Genomic_DNA"/>
</dbReference>
<name>A0ABS9P0B0_9RHOB</name>
<evidence type="ECO:0000313" key="3">
    <source>
        <dbReference type="Proteomes" id="UP001165279"/>
    </source>
</evidence>
<dbReference type="RefSeq" id="WP_234137562.1">
    <property type="nucleotide sequence ID" value="NZ_JAKOEM010000011.1"/>
</dbReference>
<evidence type="ECO:0000256" key="1">
    <source>
        <dbReference type="SAM" id="Phobius"/>
    </source>
</evidence>
<sequence>MRLLFVGWVERPEATLLGAGLVFVICLTISLHSLAWYFGAKRREHLAFEAMQQLGAAELASEE</sequence>
<reference evidence="2" key="1">
    <citation type="submission" date="2022-02" db="EMBL/GenBank/DDBJ databases">
        <title>The genome sequence of Ruegeria sp. 1NDH52C.</title>
        <authorList>
            <person name="Du J."/>
        </authorList>
    </citation>
    <scope>NUCLEOTIDE SEQUENCE</scope>
    <source>
        <strain evidence="2">1NDH52C</strain>
    </source>
</reference>
<keyword evidence="1" id="KW-0472">Membrane</keyword>
<keyword evidence="1" id="KW-0812">Transmembrane</keyword>
<protein>
    <submittedName>
        <fullName evidence="2">Uncharacterized protein</fullName>
    </submittedName>
</protein>
<comment type="caution">
    <text evidence="2">The sequence shown here is derived from an EMBL/GenBank/DDBJ whole genome shotgun (WGS) entry which is preliminary data.</text>
</comment>
<organism evidence="2 3">
    <name type="scientific">Ruegeria alba</name>
    <dbReference type="NCBI Taxonomy" id="2916756"/>
    <lineage>
        <taxon>Bacteria</taxon>
        <taxon>Pseudomonadati</taxon>
        <taxon>Pseudomonadota</taxon>
        <taxon>Alphaproteobacteria</taxon>
        <taxon>Rhodobacterales</taxon>
        <taxon>Roseobacteraceae</taxon>
        <taxon>Ruegeria</taxon>
    </lineage>
</organism>
<feature type="transmembrane region" description="Helical" evidence="1">
    <location>
        <begin position="16"/>
        <end position="38"/>
    </location>
</feature>